<feature type="region of interest" description="Disordered" evidence="3">
    <location>
        <begin position="384"/>
        <end position="410"/>
    </location>
</feature>
<dbReference type="Gene3D" id="3.30.500.10">
    <property type="entry name" value="MHC class I-like antigen recognition-like"/>
    <property type="match status" value="1"/>
</dbReference>
<evidence type="ECO:0000313" key="7">
    <source>
        <dbReference type="Ensembl" id="ENSHCOP00000021821.1"/>
    </source>
</evidence>
<accession>A0A3Q3DVR3</accession>
<feature type="domain" description="Immunoglobulin C1-set" evidence="6">
    <location>
        <begin position="237"/>
        <end position="310"/>
    </location>
</feature>
<dbReference type="InterPro" id="IPR050208">
    <property type="entry name" value="MHC_class-I_related"/>
</dbReference>
<dbReference type="InterPro" id="IPR003597">
    <property type="entry name" value="Ig_C1-set"/>
</dbReference>
<keyword evidence="8" id="KW-1185">Reference proteome</keyword>
<dbReference type="Gene3D" id="2.60.40.10">
    <property type="entry name" value="Immunoglobulins"/>
    <property type="match status" value="1"/>
</dbReference>
<dbReference type="InterPro" id="IPR036179">
    <property type="entry name" value="Ig-like_dom_sf"/>
</dbReference>
<name>A0A3Q3DVR3_HIPCM</name>
<dbReference type="AlphaFoldDB" id="A0A3Q3DVR3"/>
<dbReference type="PANTHER" id="PTHR16675:SF193">
    <property type="entry name" value="LOC571647 PROTEIN-RELATED"/>
    <property type="match status" value="1"/>
</dbReference>
<evidence type="ECO:0000256" key="4">
    <source>
        <dbReference type="SAM" id="Phobius"/>
    </source>
</evidence>
<dbReference type="InterPro" id="IPR037055">
    <property type="entry name" value="MHC_I-like_Ag-recog_sf"/>
</dbReference>
<dbReference type="SMART" id="SM00407">
    <property type="entry name" value="IGc1"/>
    <property type="match status" value="1"/>
</dbReference>
<keyword evidence="4" id="KW-0472">Membrane</keyword>
<dbReference type="OMA" id="CITWMER"/>
<comment type="similarity">
    <text evidence="2">Belongs to the MHC class I family.</text>
</comment>
<dbReference type="Ensembl" id="ENSHCOT00000002631.1">
    <property type="protein sequence ID" value="ENSHCOP00000021821.1"/>
    <property type="gene ID" value="ENSHCOG00000008964.1"/>
</dbReference>
<evidence type="ECO:0000256" key="1">
    <source>
        <dbReference type="ARBA" id="ARBA00023180"/>
    </source>
</evidence>
<proteinExistence type="inferred from homology"/>
<dbReference type="GeneID" id="109515190"/>
<dbReference type="InterPro" id="IPR001039">
    <property type="entry name" value="MHC_I_a_a1/a2"/>
</dbReference>
<evidence type="ECO:0000256" key="5">
    <source>
        <dbReference type="SAM" id="SignalP"/>
    </source>
</evidence>
<dbReference type="KEGG" id="hcq:109515190"/>
<dbReference type="InterPro" id="IPR011162">
    <property type="entry name" value="MHC_I/II-like_Ag-recog"/>
</dbReference>
<dbReference type="Pfam" id="PF00129">
    <property type="entry name" value="MHC_I"/>
    <property type="match status" value="1"/>
</dbReference>
<dbReference type="GO" id="GO:0006955">
    <property type="term" value="P:immune response"/>
    <property type="evidence" value="ECO:0007669"/>
    <property type="project" value="TreeGrafter"/>
</dbReference>
<dbReference type="SUPFAM" id="SSF48726">
    <property type="entry name" value="Immunoglobulin"/>
    <property type="match status" value="1"/>
</dbReference>
<feature type="chain" id="PRO_5018670465" evidence="5">
    <location>
        <begin position="21"/>
        <end position="410"/>
    </location>
</feature>
<evidence type="ECO:0000313" key="8">
    <source>
        <dbReference type="Proteomes" id="UP000264820"/>
    </source>
</evidence>
<feature type="transmembrane region" description="Helical" evidence="4">
    <location>
        <begin position="327"/>
        <end position="349"/>
    </location>
</feature>
<organism evidence="7 8">
    <name type="scientific">Hippocampus comes</name>
    <name type="common">Tiger tail seahorse</name>
    <dbReference type="NCBI Taxonomy" id="109280"/>
    <lineage>
        <taxon>Eukaryota</taxon>
        <taxon>Metazoa</taxon>
        <taxon>Chordata</taxon>
        <taxon>Craniata</taxon>
        <taxon>Vertebrata</taxon>
        <taxon>Euteleostomi</taxon>
        <taxon>Actinopterygii</taxon>
        <taxon>Neopterygii</taxon>
        <taxon>Teleostei</taxon>
        <taxon>Neoteleostei</taxon>
        <taxon>Acanthomorphata</taxon>
        <taxon>Syngnathiaria</taxon>
        <taxon>Syngnathiformes</taxon>
        <taxon>Syngnathoidei</taxon>
        <taxon>Syngnathidae</taxon>
        <taxon>Hippocampus</taxon>
    </lineage>
</organism>
<protein>
    <submittedName>
        <fullName evidence="7">Major histocompatibility complex class I ZAA</fullName>
    </submittedName>
</protein>
<dbReference type="FunFam" id="3.30.500.10:FF:000005">
    <property type="entry name" value="MHC class I antigen ZKA transcript variant 1"/>
    <property type="match status" value="1"/>
</dbReference>
<feature type="compositionally biased region" description="Low complexity" evidence="3">
    <location>
        <begin position="384"/>
        <end position="395"/>
    </location>
</feature>
<dbReference type="PRINTS" id="PR01638">
    <property type="entry name" value="MHCCLASSI"/>
</dbReference>
<evidence type="ECO:0000256" key="2">
    <source>
        <dbReference type="RuleBase" id="RU004439"/>
    </source>
</evidence>
<dbReference type="InterPro" id="IPR011161">
    <property type="entry name" value="MHC_I-like_Ag-recog"/>
</dbReference>
<evidence type="ECO:0000259" key="6">
    <source>
        <dbReference type="SMART" id="SM00407"/>
    </source>
</evidence>
<dbReference type="Pfam" id="PF07654">
    <property type="entry name" value="C1-set"/>
    <property type="match status" value="1"/>
</dbReference>
<keyword evidence="5" id="KW-0732">Signal</keyword>
<keyword evidence="1" id="KW-0325">Glycoprotein</keyword>
<dbReference type="RefSeq" id="XP_019724363.1">
    <property type="nucleotide sequence ID" value="XM_019868804.1"/>
</dbReference>
<dbReference type="OrthoDB" id="8890485at2759"/>
<evidence type="ECO:0000256" key="3">
    <source>
        <dbReference type="SAM" id="MobiDB-lite"/>
    </source>
</evidence>
<keyword evidence="4" id="KW-1133">Transmembrane helix</keyword>
<dbReference type="InterPro" id="IPR013783">
    <property type="entry name" value="Ig-like_fold"/>
</dbReference>
<dbReference type="GO" id="GO:0005615">
    <property type="term" value="C:extracellular space"/>
    <property type="evidence" value="ECO:0007669"/>
    <property type="project" value="TreeGrafter"/>
</dbReference>
<reference evidence="7" key="2">
    <citation type="submission" date="2025-09" db="UniProtKB">
        <authorList>
            <consortium name="Ensembl"/>
        </authorList>
    </citation>
    <scope>IDENTIFICATION</scope>
</reference>
<dbReference type="STRING" id="109280.ENSHCOP00000021821"/>
<sequence length="410" mass="45534">MWRATLWSSVKMFVLVFVLCFGFGAPMIANDETHTLTYIYTQLSGGESLPAGVYDFSAMGVLDGHVIDYYDSGTMKKVPKHPWMSKELSATYWEQGTQSRRSKQQWFKVNVDILLERMGHNWSDVHVLQWLHGCHGDLHPNGTVGFRGAVDTYSYDGLDFLSFDYKHAEWVATAPAALETKRKWDGVALLKDYTRAYLNKECITWMERFLGYRRNHRQRTPPPSVDMIGRKARAPGTLLLTCLASGFPLKDVVLEIRRNGRTLAREDGVTSSGVRPNEDDTFQRRDSVEVLASDTAQFTCVLRHRATGLHMETLWDGKILSAPAADVVGGFIAGCGSVAVLAAALGWFLRRKFKGAPDKASDRADRLQQFNSKQGLLPLAADRSLDSDASSGSAATSQYSLTADAGGQPH</sequence>
<dbReference type="SUPFAM" id="SSF54452">
    <property type="entry name" value="MHC antigen-recognition domain"/>
    <property type="match status" value="1"/>
</dbReference>
<feature type="signal peptide" evidence="5">
    <location>
        <begin position="1"/>
        <end position="20"/>
    </location>
</feature>
<keyword evidence="4" id="KW-0812">Transmembrane</keyword>
<dbReference type="Proteomes" id="UP000264820">
    <property type="component" value="Unplaced"/>
</dbReference>
<dbReference type="PANTHER" id="PTHR16675">
    <property type="entry name" value="MHC CLASS I-RELATED"/>
    <property type="match status" value="1"/>
</dbReference>
<dbReference type="GeneTree" id="ENSGT01150000287002"/>
<reference evidence="7" key="1">
    <citation type="submission" date="2025-08" db="UniProtKB">
        <authorList>
            <consortium name="Ensembl"/>
        </authorList>
    </citation>
    <scope>IDENTIFICATION</scope>
</reference>
<dbReference type="GO" id="GO:0009897">
    <property type="term" value="C:external side of plasma membrane"/>
    <property type="evidence" value="ECO:0007669"/>
    <property type="project" value="TreeGrafter"/>
</dbReference>